<dbReference type="GO" id="GO:0016301">
    <property type="term" value="F:kinase activity"/>
    <property type="evidence" value="ECO:0007669"/>
    <property type="project" value="UniProtKB-KW"/>
</dbReference>
<evidence type="ECO:0000256" key="1">
    <source>
        <dbReference type="ARBA" id="ARBA00022679"/>
    </source>
</evidence>
<feature type="domain" description="Carbohydrate kinase PfkB" evidence="3">
    <location>
        <begin position="215"/>
        <end position="287"/>
    </location>
</feature>
<feature type="domain" description="Carbohydrate kinase PfkB" evidence="3">
    <location>
        <begin position="22"/>
        <end position="134"/>
    </location>
</feature>
<dbReference type="PANTHER" id="PTHR10584">
    <property type="entry name" value="SUGAR KINASE"/>
    <property type="match status" value="1"/>
</dbReference>
<dbReference type="eggNOG" id="COG0524">
    <property type="taxonomic scope" value="Bacteria"/>
</dbReference>
<dbReference type="Pfam" id="PF00294">
    <property type="entry name" value="PfkB"/>
    <property type="match status" value="2"/>
</dbReference>
<dbReference type="CDD" id="cd01947">
    <property type="entry name" value="Guanosine_kinase_like"/>
    <property type="match status" value="1"/>
</dbReference>
<dbReference type="InterPro" id="IPR029056">
    <property type="entry name" value="Ribokinase-like"/>
</dbReference>
<evidence type="ECO:0000313" key="4">
    <source>
        <dbReference type="EMBL" id="CAE21085.1"/>
    </source>
</evidence>
<evidence type="ECO:0000259" key="3">
    <source>
        <dbReference type="Pfam" id="PF00294"/>
    </source>
</evidence>
<dbReference type="EMBL" id="BX548175">
    <property type="protein sequence ID" value="CAE21085.1"/>
    <property type="molecule type" value="Genomic_DNA"/>
</dbReference>
<protein>
    <submittedName>
        <fullName evidence="4">Possible pfkB family carbohydrate kinase</fullName>
    </submittedName>
</protein>
<evidence type="ECO:0000256" key="2">
    <source>
        <dbReference type="ARBA" id="ARBA00022777"/>
    </source>
</evidence>
<accession>Q7V748</accession>
<keyword evidence="1" id="KW-0808">Transferase</keyword>
<dbReference type="Gene3D" id="3.40.1190.20">
    <property type="match status" value="1"/>
</dbReference>
<keyword evidence="2 4" id="KW-0418">Kinase</keyword>
<dbReference type="AlphaFoldDB" id="Q7V748"/>
<dbReference type="KEGG" id="pmt:PMT_0910"/>
<dbReference type="InterPro" id="IPR011611">
    <property type="entry name" value="PfkB_dom"/>
</dbReference>
<dbReference type="HOGENOM" id="CLU_993429_0_0_3"/>
<keyword evidence="5" id="KW-1185">Reference proteome</keyword>
<name>Q7V748_PROMM</name>
<proteinExistence type="predicted"/>
<organism evidence="4 5">
    <name type="scientific">Prochlorococcus marinus (strain MIT 9313)</name>
    <dbReference type="NCBI Taxonomy" id="74547"/>
    <lineage>
        <taxon>Bacteria</taxon>
        <taxon>Bacillati</taxon>
        <taxon>Cyanobacteriota</taxon>
        <taxon>Cyanophyceae</taxon>
        <taxon>Synechococcales</taxon>
        <taxon>Prochlorococcaceae</taxon>
        <taxon>Prochlorococcus</taxon>
    </lineage>
</organism>
<reference evidence="4 5" key="1">
    <citation type="journal article" date="2003" name="Nature">
        <title>Genome divergence in two Prochlorococcus ecotypes reflects oceanic niche differentiation.</title>
        <authorList>
            <person name="Rocap G."/>
            <person name="Larimer F.W."/>
            <person name="Lamerdin J.E."/>
            <person name="Malfatti S."/>
            <person name="Chain P."/>
            <person name="Ahlgren N.A."/>
            <person name="Arellano A."/>
            <person name="Coleman M."/>
            <person name="Hauser L."/>
            <person name="Hess W.R."/>
            <person name="Johnson Z.I."/>
            <person name="Land M.L."/>
            <person name="Lindell D."/>
            <person name="Post A.F."/>
            <person name="Regala W."/>
            <person name="Shah M."/>
            <person name="Shaw S.L."/>
            <person name="Steglich C."/>
            <person name="Sullivan M.B."/>
            <person name="Ting C.S."/>
            <person name="Tolonen A."/>
            <person name="Webb E.A."/>
            <person name="Zinser E.R."/>
            <person name="Chisholm S.W."/>
        </authorList>
    </citation>
    <scope>NUCLEOTIDE SEQUENCE [LARGE SCALE GENOMIC DNA]</scope>
    <source>
        <strain evidence="5">MIT 9313</strain>
    </source>
</reference>
<dbReference type="PANTHER" id="PTHR10584:SF166">
    <property type="entry name" value="RIBOKINASE"/>
    <property type="match status" value="1"/>
</dbReference>
<dbReference type="Proteomes" id="UP000001423">
    <property type="component" value="Chromosome"/>
</dbReference>
<gene>
    <name evidence="4" type="ordered locus">PMT_0910</name>
</gene>
<dbReference type="SUPFAM" id="SSF53613">
    <property type="entry name" value="Ribokinase-like"/>
    <property type="match status" value="1"/>
</dbReference>
<sequence>MSESITMNLLEPQDLPDLPKLKLAVVGHVEWVTFLSTDQLPQPGVISHADHSFEEPAGGGAVVAVQLARLVKQPVQFITALGRDSCGEKSFQRLQQLGLSLTVAWRDQPTRRAISLVDSHGERAITVIGERLQPRAKDALGWGALAGYDGVFVTAADAPALHHCRHAGVMAATPRVRLETLEQANIQLDALIGSGLDPGEHVPDKALFPTPRLRIATEGALGGQLWPGGRYQAVSLKSPVVDAYGCGDSFAAGVTAGLAAGWTDEQAISLGAHCGASCATHFGPYSSDE</sequence>
<evidence type="ECO:0000313" key="5">
    <source>
        <dbReference type="Proteomes" id="UP000001423"/>
    </source>
</evidence>